<dbReference type="AlphaFoldDB" id="A0A099ZS28"/>
<evidence type="ECO:0000256" key="5">
    <source>
        <dbReference type="SAM" id="MobiDB-lite"/>
    </source>
</evidence>
<evidence type="ECO:0000313" key="9">
    <source>
        <dbReference type="Proteomes" id="UP000053641"/>
    </source>
</evidence>
<keyword evidence="9" id="KW-1185">Reference proteome</keyword>
<feature type="domain" description="Ion transport" evidence="7">
    <location>
        <begin position="98"/>
        <end position="338"/>
    </location>
</feature>
<organism evidence="8 9">
    <name type="scientific">Tinamus guttatus</name>
    <name type="common">White-throated tinamou</name>
    <dbReference type="NCBI Taxonomy" id="94827"/>
    <lineage>
        <taxon>Eukaryota</taxon>
        <taxon>Metazoa</taxon>
        <taxon>Chordata</taxon>
        <taxon>Craniata</taxon>
        <taxon>Vertebrata</taxon>
        <taxon>Euteleostomi</taxon>
        <taxon>Archelosauria</taxon>
        <taxon>Archosauria</taxon>
        <taxon>Dinosauria</taxon>
        <taxon>Saurischia</taxon>
        <taxon>Theropoda</taxon>
        <taxon>Coelurosauria</taxon>
        <taxon>Aves</taxon>
        <taxon>Palaeognathae</taxon>
        <taxon>Tinamiformes</taxon>
        <taxon>Tinamidae</taxon>
        <taxon>Tinamus</taxon>
    </lineage>
</organism>
<feature type="transmembrane region" description="Helical" evidence="6">
    <location>
        <begin position="92"/>
        <end position="116"/>
    </location>
</feature>
<proteinExistence type="predicted"/>
<evidence type="ECO:0000256" key="2">
    <source>
        <dbReference type="ARBA" id="ARBA00022692"/>
    </source>
</evidence>
<feature type="transmembrane region" description="Helical" evidence="6">
    <location>
        <begin position="166"/>
        <end position="188"/>
    </location>
</feature>
<evidence type="ECO:0000256" key="4">
    <source>
        <dbReference type="ARBA" id="ARBA00023136"/>
    </source>
</evidence>
<keyword evidence="4 6" id="KW-0472">Membrane</keyword>
<feature type="transmembrane region" description="Helical" evidence="6">
    <location>
        <begin position="228"/>
        <end position="251"/>
    </location>
</feature>
<evidence type="ECO:0000313" key="8">
    <source>
        <dbReference type="EMBL" id="KGL85094.1"/>
    </source>
</evidence>
<dbReference type="Proteomes" id="UP000053641">
    <property type="component" value="Unassembled WGS sequence"/>
</dbReference>
<dbReference type="InterPro" id="IPR028747">
    <property type="entry name" value="CatSper2"/>
</dbReference>
<dbReference type="GO" id="GO:0009566">
    <property type="term" value="P:fertilization"/>
    <property type="evidence" value="ECO:0007669"/>
    <property type="project" value="TreeGrafter"/>
</dbReference>
<feature type="non-terminal residue" evidence="8">
    <location>
        <position position="1"/>
    </location>
</feature>
<dbReference type="EMBL" id="KL898050">
    <property type="protein sequence ID" value="KGL85094.1"/>
    <property type="molecule type" value="Genomic_DNA"/>
</dbReference>
<evidence type="ECO:0000256" key="6">
    <source>
        <dbReference type="SAM" id="Phobius"/>
    </source>
</evidence>
<keyword evidence="3 6" id="KW-1133">Transmembrane helix</keyword>
<reference evidence="8 9" key="1">
    <citation type="submission" date="2014-06" db="EMBL/GenBank/DDBJ databases">
        <title>Genome evolution of avian class.</title>
        <authorList>
            <person name="Zhang G."/>
            <person name="Li C."/>
        </authorList>
    </citation>
    <scope>NUCLEOTIDE SEQUENCE [LARGE SCALE GENOMIC DNA]</scope>
    <source>
        <strain evidence="8">BGI_N309</strain>
    </source>
</reference>
<dbReference type="PANTHER" id="PTHR46923:SF1">
    <property type="entry name" value="CATION CHANNEL SPERM-ASSOCIATED PROTEIN 2"/>
    <property type="match status" value="1"/>
</dbReference>
<dbReference type="InterPro" id="IPR027359">
    <property type="entry name" value="Volt_channel_dom_sf"/>
</dbReference>
<feature type="transmembrane region" description="Helical" evidence="6">
    <location>
        <begin position="136"/>
        <end position="154"/>
    </location>
</feature>
<feature type="region of interest" description="Disordered" evidence="5">
    <location>
        <begin position="363"/>
        <end position="383"/>
    </location>
</feature>
<gene>
    <name evidence="8" type="ORF">N309_09482</name>
</gene>
<dbReference type="Pfam" id="PF00520">
    <property type="entry name" value="Ion_trans"/>
    <property type="match status" value="1"/>
</dbReference>
<dbReference type="Gene3D" id="1.20.120.350">
    <property type="entry name" value="Voltage-gated potassium channels. Chain C"/>
    <property type="match status" value="1"/>
</dbReference>
<dbReference type="Gene3D" id="1.10.287.70">
    <property type="match status" value="1"/>
</dbReference>
<dbReference type="InterPro" id="IPR005821">
    <property type="entry name" value="Ion_trans_dom"/>
</dbReference>
<feature type="compositionally biased region" description="Low complexity" evidence="5">
    <location>
        <begin position="366"/>
        <end position="378"/>
    </location>
</feature>
<sequence>LPRAEAIRSKLVCMFYLMDHLQGLSQAIPRHNIKDFLDARKQKKLMLSDHNQLVRFEIKPIKKTLVTPEKHLRNRIEVRSSHWPPLALWASWLLHSILFRSFIIFLIFLNTLVLMIKSELMKVATVSRNITTALEVAVWVIAIIFIIDIVLNWLVNFRGYWKNGWNIFDCTITFVSLIPEFLYLFHIAEESVSKRVRRVFRILRSLKICCRFQQVRLIIRAIAKALKAMTYILLFLLVFFYVFSVSGVFFFENYTHSNSADEKYKDYFSSFSSAVVTVFILFTMDHWYDLLQDTWKIPNMNKFISGMYIILWLLIGSFLFKNIIVAIMVSNFQTIRSDLMEEAQQIESQKQVDLFRIQIRERRHSQSSTGIKSSQSGSARVLDQEADHGSKAVSLSKKSSELKLPIDQAAKDCEFCCPAARARQEAEGRAGSPRSSSRSRRGERGASASPDSEALPLAADWETYIQKNLKRLIDENEDVQVLWPRDSLFRYLELLEELQYNLEDRKRLQNHASQ</sequence>
<dbReference type="GO" id="GO:0036128">
    <property type="term" value="C:CatSper complex"/>
    <property type="evidence" value="ECO:0007669"/>
    <property type="project" value="InterPro"/>
</dbReference>
<feature type="non-terminal residue" evidence="8">
    <location>
        <position position="514"/>
    </location>
</feature>
<dbReference type="GO" id="GO:0048240">
    <property type="term" value="P:sperm capacitation"/>
    <property type="evidence" value="ECO:0007669"/>
    <property type="project" value="TreeGrafter"/>
</dbReference>
<feature type="transmembrane region" description="Helical" evidence="6">
    <location>
        <begin position="309"/>
        <end position="329"/>
    </location>
</feature>
<evidence type="ECO:0000259" key="7">
    <source>
        <dbReference type="Pfam" id="PF00520"/>
    </source>
</evidence>
<dbReference type="SUPFAM" id="SSF81324">
    <property type="entry name" value="Voltage-gated potassium channels"/>
    <property type="match status" value="1"/>
</dbReference>
<feature type="transmembrane region" description="Helical" evidence="6">
    <location>
        <begin position="271"/>
        <end position="288"/>
    </location>
</feature>
<accession>A0A099ZS28</accession>
<name>A0A099ZS28_TINGU</name>
<keyword evidence="2 6" id="KW-0812">Transmembrane</keyword>
<feature type="region of interest" description="Disordered" evidence="5">
    <location>
        <begin position="424"/>
        <end position="453"/>
    </location>
</feature>
<comment type="subcellular location">
    <subcellularLocation>
        <location evidence="1">Membrane</location>
        <topology evidence="1">Multi-pass membrane protein</topology>
    </subcellularLocation>
</comment>
<dbReference type="FunFam" id="1.10.287.70:FF:000115">
    <property type="entry name" value="Cation channel sperm-associated protein 2"/>
    <property type="match status" value="1"/>
</dbReference>
<protein>
    <submittedName>
        <fullName evidence="8">Cation channel sperm-associated protein 2</fullName>
    </submittedName>
</protein>
<dbReference type="STRING" id="94827.A0A099ZS28"/>
<evidence type="ECO:0000256" key="1">
    <source>
        <dbReference type="ARBA" id="ARBA00004141"/>
    </source>
</evidence>
<dbReference type="GO" id="GO:0005227">
    <property type="term" value="F:calcium-activated cation channel activity"/>
    <property type="evidence" value="ECO:0007669"/>
    <property type="project" value="InterPro"/>
</dbReference>
<dbReference type="GO" id="GO:0030317">
    <property type="term" value="P:flagellated sperm motility"/>
    <property type="evidence" value="ECO:0007669"/>
    <property type="project" value="InterPro"/>
</dbReference>
<dbReference type="PANTHER" id="PTHR46923">
    <property type="entry name" value="CATION CHANNEL SPERM-ASSOCIATED PROTEIN 2"/>
    <property type="match status" value="1"/>
</dbReference>
<evidence type="ECO:0000256" key="3">
    <source>
        <dbReference type="ARBA" id="ARBA00022989"/>
    </source>
</evidence>